<dbReference type="Pfam" id="PF12902">
    <property type="entry name" value="Ferritin-like"/>
    <property type="match status" value="1"/>
</dbReference>
<reference evidence="2 3" key="1">
    <citation type="submission" date="2011-05" db="EMBL/GenBank/DDBJ databases">
        <title>Whole genome sequence of Microlunatus phosphovorus NM-1.</title>
        <authorList>
            <person name="Hosoyama A."/>
            <person name="Sasaki K."/>
            <person name="Harada T."/>
            <person name="Igarashi R."/>
            <person name="Kawakoshi A."/>
            <person name="Sasagawa M."/>
            <person name="Fukada J."/>
            <person name="Nakamura S."/>
            <person name="Katano Y."/>
            <person name="Hanada S."/>
            <person name="Kamagata Y."/>
            <person name="Nakamura N."/>
            <person name="Yamazaki S."/>
            <person name="Fujita N."/>
        </authorList>
    </citation>
    <scope>NUCLEOTIDE SEQUENCE [LARGE SCALE GENOMIC DNA]</scope>
    <source>
        <strain evidence="3">ATCC 700054 / DSM 10555 / JCM 9379 / NBRC 101784 / NCIMB 13414 / VKM Ac-1990 / NM-1</strain>
    </source>
</reference>
<dbReference type="HOGENOM" id="CLU_690405_0_0_11"/>
<dbReference type="Proteomes" id="UP000007947">
    <property type="component" value="Chromosome"/>
</dbReference>
<accession>F5XP40</accession>
<protein>
    <recommendedName>
        <fullName evidence="1">Iminophenyl-pyruvate dimer synthase domain-containing protein</fullName>
    </recommendedName>
</protein>
<evidence type="ECO:0000259" key="1">
    <source>
        <dbReference type="Pfam" id="PF12902"/>
    </source>
</evidence>
<dbReference type="PANTHER" id="PTHR34400:SF4">
    <property type="entry name" value="MEMBRANE PROTEIN"/>
    <property type="match status" value="1"/>
</dbReference>
<gene>
    <name evidence="2" type="ordered locus">MLP_36660</name>
</gene>
<sequence length="399" mass="43228">MVAYTRADLLTLLAEAAEVEHSLMCQYLFAAYSMKRSGLTDEQQNLVFDWERTILLVARQEMEHLGLVINLTTAVGGAPTLGHPTFPYPTSLFGHEMALEPFSVPVLQKFVCFERPDTVHPVDAFCRAAPLTTKPYQTVGELYERLRTMLIALAAQTPDLFIGPPDAQVVGGQLGTDFPRLGCLGGGYDVFMRPVTDLPSALAVIDLVIEQGEGAPMDHEISHYRRFLDILQDFDAHSFAAAEQVLSNPTAAAITNPAASAVFSLFDEAYGVLLAILARMFSHSDETEDDVAVLRSVAFMPLMTMGIRPLAELLTTMPAHLPDDGWRAGPSFDSHGPVLVLPHRAAAWTVLSESLDGLAARALATAGEPGMPKRLRYIAQSLNLIAQRLSAGLGMVGAP</sequence>
<dbReference type="STRING" id="1032480.MLP_36660"/>
<dbReference type="KEGG" id="mph:MLP_36660"/>
<dbReference type="PANTHER" id="PTHR34400">
    <property type="match status" value="1"/>
</dbReference>
<dbReference type="Gene3D" id="1.20.1260.10">
    <property type="match status" value="1"/>
</dbReference>
<dbReference type="RefSeq" id="WP_013864529.1">
    <property type="nucleotide sequence ID" value="NC_015635.1"/>
</dbReference>
<organism evidence="2 3">
    <name type="scientific">Microlunatus phosphovorus (strain ATCC 700054 / DSM 10555 / JCM 9379 / NBRC 101784 / NCIMB 13414 / VKM Ac-1990 / NM-1)</name>
    <dbReference type="NCBI Taxonomy" id="1032480"/>
    <lineage>
        <taxon>Bacteria</taxon>
        <taxon>Bacillati</taxon>
        <taxon>Actinomycetota</taxon>
        <taxon>Actinomycetes</taxon>
        <taxon>Propionibacteriales</taxon>
        <taxon>Propionibacteriaceae</taxon>
        <taxon>Microlunatus</taxon>
    </lineage>
</organism>
<dbReference type="InterPro" id="IPR012347">
    <property type="entry name" value="Ferritin-like"/>
</dbReference>
<evidence type="ECO:0000313" key="2">
    <source>
        <dbReference type="EMBL" id="BAK36680.1"/>
    </source>
</evidence>
<name>F5XP40_MICPN</name>
<dbReference type="eggNOG" id="COG1633">
    <property type="taxonomic scope" value="Bacteria"/>
</dbReference>
<evidence type="ECO:0000313" key="3">
    <source>
        <dbReference type="Proteomes" id="UP000007947"/>
    </source>
</evidence>
<dbReference type="OrthoDB" id="726375at2"/>
<dbReference type="AlphaFoldDB" id="F5XP40"/>
<keyword evidence="3" id="KW-1185">Reference proteome</keyword>
<feature type="domain" description="Iminophenyl-pyruvate dimer synthase" evidence="1">
    <location>
        <begin position="13"/>
        <end position="231"/>
    </location>
</feature>
<dbReference type="EMBL" id="AP012204">
    <property type="protein sequence ID" value="BAK36680.1"/>
    <property type="molecule type" value="Genomic_DNA"/>
</dbReference>
<proteinExistence type="predicted"/>
<dbReference type="InterPro" id="IPR026820">
    <property type="entry name" value="VioB/RebD_dom"/>
</dbReference>